<feature type="compositionally biased region" description="Basic and acidic residues" evidence="1">
    <location>
        <begin position="136"/>
        <end position="147"/>
    </location>
</feature>
<name>A0A1B9BU61_9PROT</name>
<evidence type="ECO:0000256" key="1">
    <source>
        <dbReference type="SAM" id="MobiDB-lite"/>
    </source>
</evidence>
<sequence>MNAQELKDFQEKERQEKERLEKSERDKKEQQEKADKAKEDYQKSQEKAAQKRLDDLNKKHESGTEKQEERKKDQKLAEKARKPHTDLEKAREKMRKSPEHQAMREAIRDQVADRKQTAKEGAQGPNIVRDQGQQAEADKYRQMHQNDAKAALGTVGQAHGSPEMQGPHGTKDFEAQQAAAALRAQGDQKPWKAAQHSKSETHEKAIDHGKGKADPDQQRVARDNGPDRPGPAPAPAHAHHGHGHGHHMPWDKNPHDAGQKGHHLSKEHGQELAQGKPWENRGADPDRAESRMAQQAREREKEQSR</sequence>
<feature type="compositionally biased region" description="Basic and acidic residues" evidence="1">
    <location>
        <begin position="1"/>
        <end position="118"/>
    </location>
</feature>
<feature type="compositionally biased region" description="Basic and acidic residues" evidence="1">
    <location>
        <begin position="197"/>
        <end position="226"/>
    </location>
</feature>
<feature type="compositionally biased region" description="Low complexity" evidence="1">
    <location>
        <begin position="175"/>
        <end position="185"/>
    </location>
</feature>
<comment type="caution">
    <text evidence="2">The sequence shown here is derived from an EMBL/GenBank/DDBJ whole genome shotgun (WGS) entry which is preliminary data.</text>
</comment>
<proteinExistence type="predicted"/>
<feature type="compositionally biased region" description="Basic and acidic residues" evidence="1">
    <location>
        <begin position="278"/>
        <end position="305"/>
    </location>
</feature>
<feature type="compositionally biased region" description="Basic residues" evidence="1">
    <location>
        <begin position="237"/>
        <end position="247"/>
    </location>
</feature>
<feature type="compositionally biased region" description="Basic and acidic residues" evidence="1">
    <location>
        <begin position="248"/>
        <end position="270"/>
    </location>
</feature>
<reference evidence="2 3" key="1">
    <citation type="submission" date="2016-07" db="EMBL/GenBank/DDBJ databases">
        <title>Draft genome of a psychrotolerant acidophile Acidithiobacillus ferrivorans strain YL15.</title>
        <authorList>
            <person name="Peng T."/>
            <person name="Ma L."/>
            <person name="Nan M."/>
            <person name="An N."/>
            <person name="Wang M."/>
            <person name="Qiu G."/>
            <person name="Zeng W."/>
        </authorList>
    </citation>
    <scope>NUCLEOTIDE SEQUENCE [LARGE SCALE GENOMIC DNA]</scope>
    <source>
        <strain evidence="2 3">YL15</strain>
    </source>
</reference>
<organism evidence="2 3">
    <name type="scientific">Acidithiobacillus ferrivorans</name>
    <dbReference type="NCBI Taxonomy" id="160808"/>
    <lineage>
        <taxon>Bacteria</taxon>
        <taxon>Pseudomonadati</taxon>
        <taxon>Pseudomonadota</taxon>
        <taxon>Acidithiobacillia</taxon>
        <taxon>Acidithiobacillales</taxon>
        <taxon>Acidithiobacillaceae</taxon>
        <taxon>Acidithiobacillus</taxon>
    </lineage>
</organism>
<gene>
    <name evidence="2" type="ORF">BBC27_05030</name>
</gene>
<dbReference type="RefSeq" id="WP_065414469.1">
    <property type="nucleotide sequence ID" value="NZ_MASQ01000190.1"/>
</dbReference>
<evidence type="ECO:0000313" key="3">
    <source>
        <dbReference type="Proteomes" id="UP000093129"/>
    </source>
</evidence>
<feature type="region of interest" description="Disordered" evidence="1">
    <location>
        <begin position="1"/>
        <end position="305"/>
    </location>
</feature>
<dbReference type="AlphaFoldDB" id="A0A1B9BU61"/>
<evidence type="ECO:0000313" key="2">
    <source>
        <dbReference type="EMBL" id="OCB01251.1"/>
    </source>
</evidence>
<dbReference type="Proteomes" id="UP000093129">
    <property type="component" value="Unassembled WGS sequence"/>
</dbReference>
<protein>
    <submittedName>
        <fullName evidence="2">Uncharacterized protein</fullName>
    </submittedName>
</protein>
<accession>A0A1B9BU61</accession>
<dbReference type="EMBL" id="MASQ01000190">
    <property type="protein sequence ID" value="OCB01251.1"/>
    <property type="molecule type" value="Genomic_DNA"/>
</dbReference>